<sequence length="443" mass="45951">MTYQRLRQICNSDYEVPSFRPNTPGDNCDDQLSTCCCNSVAWALSMLCMNCQWDTDSSSVNGIDAGVPAYYWYRFGGTKYCGDGTNQTLPSNIETAVCNEGIKLQDFLYGLFWTDGSWCVTYTRESAQQDDAASGSNVYHCTSSTSSTHSSTSTSAIAASSSANPTSNAQPTSSSGVTSSNAPGSNSPASGSSSSSSSTTSEYVSSSIVTTFESRTTVNGSATSVAVVTTLVTVVPSSGVNGTAVGLGTTSGGHKASTGAIAGGVIGGVAALLLLGILAVWFTRRKRSSASGPLVVTDAASESSHGPMSPNTAERNSISPFMAQASRSDPFANPAPPGPSEKWARMHQNTSSSTFPTSTSNTGSGTSSGTGTTSHSRRYGSRDQLHHAQPPTESASSYSQMGPGSQVEATDSIRPVVQEEDAGRLTLGSLRLPPAYQSEWNAE</sequence>
<feature type="region of interest" description="Disordered" evidence="1">
    <location>
        <begin position="144"/>
        <end position="200"/>
    </location>
</feature>
<organism evidence="3 4">
    <name type="scientific">Rhodofomes roseus</name>
    <dbReference type="NCBI Taxonomy" id="34475"/>
    <lineage>
        <taxon>Eukaryota</taxon>
        <taxon>Fungi</taxon>
        <taxon>Dikarya</taxon>
        <taxon>Basidiomycota</taxon>
        <taxon>Agaricomycotina</taxon>
        <taxon>Agaricomycetes</taxon>
        <taxon>Polyporales</taxon>
        <taxon>Rhodofomes</taxon>
    </lineage>
</organism>
<accession>A0ABQ8K5E8</accession>
<reference evidence="3 4" key="1">
    <citation type="journal article" date="2021" name="Environ. Microbiol.">
        <title>Gene family expansions and transcriptome signatures uncover fungal adaptations to wood decay.</title>
        <authorList>
            <person name="Hage H."/>
            <person name="Miyauchi S."/>
            <person name="Viragh M."/>
            <person name="Drula E."/>
            <person name="Min B."/>
            <person name="Chaduli D."/>
            <person name="Navarro D."/>
            <person name="Favel A."/>
            <person name="Norest M."/>
            <person name="Lesage-Meessen L."/>
            <person name="Balint B."/>
            <person name="Merenyi Z."/>
            <person name="de Eugenio L."/>
            <person name="Morin E."/>
            <person name="Martinez A.T."/>
            <person name="Baldrian P."/>
            <person name="Stursova M."/>
            <person name="Martinez M.J."/>
            <person name="Novotny C."/>
            <person name="Magnuson J.K."/>
            <person name="Spatafora J.W."/>
            <person name="Maurice S."/>
            <person name="Pangilinan J."/>
            <person name="Andreopoulos W."/>
            <person name="LaButti K."/>
            <person name="Hundley H."/>
            <person name="Na H."/>
            <person name="Kuo A."/>
            <person name="Barry K."/>
            <person name="Lipzen A."/>
            <person name="Henrissat B."/>
            <person name="Riley R."/>
            <person name="Ahrendt S."/>
            <person name="Nagy L.G."/>
            <person name="Grigoriev I.V."/>
            <person name="Martin F."/>
            <person name="Rosso M.N."/>
        </authorList>
    </citation>
    <scope>NUCLEOTIDE SEQUENCE [LARGE SCALE GENOMIC DNA]</scope>
    <source>
        <strain evidence="3 4">CIRM-BRFM 1785</strain>
    </source>
</reference>
<keyword evidence="4" id="KW-1185">Reference proteome</keyword>
<evidence type="ECO:0000313" key="4">
    <source>
        <dbReference type="Proteomes" id="UP000814176"/>
    </source>
</evidence>
<feature type="compositionally biased region" description="Low complexity" evidence="1">
    <location>
        <begin position="144"/>
        <end position="169"/>
    </location>
</feature>
<gene>
    <name evidence="3" type="ORF">C8Q71DRAFT_266818</name>
</gene>
<evidence type="ECO:0000256" key="2">
    <source>
        <dbReference type="SAM" id="Phobius"/>
    </source>
</evidence>
<name>A0ABQ8K5E8_9APHY</name>
<protein>
    <submittedName>
        <fullName evidence="3">Uncharacterized protein</fullName>
    </submittedName>
</protein>
<comment type="caution">
    <text evidence="3">The sequence shown here is derived from an EMBL/GenBank/DDBJ whole genome shotgun (WGS) entry which is preliminary data.</text>
</comment>
<dbReference type="RefSeq" id="XP_047775233.1">
    <property type="nucleotide sequence ID" value="XM_047917403.1"/>
</dbReference>
<feature type="region of interest" description="Disordered" evidence="1">
    <location>
        <begin position="291"/>
        <end position="425"/>
    </location>
</feature>
<feature type="compositionally biased region" description="Low complexity" evidence="1">
    <location>
        <begin position="350"/>
        <end position="374"/>
    </location>
</feature>
<dbReference type="GeneID" id="71998135"/>
<dbReference type="Proteomes" id="UP000814176">
    <property type="component" value="Unassembled WGS sequence"/>
</dbReference>
<keyword evidence="2" id="KW-0472">Membrane</keyword>
<feature type="transmembrane region" description="Helical" evidence="2">
    <location>
        <begin position="260"/>
        <end position="282"/>
    </location>
</feature>
<evidence type="ECO:0000313" key="3">
    <source>
        <dbReference type="EMBL" id="KAH9832214.1"/>
    </source>
</evidence>
<proteinExistence type="predicted"/>
<feature type="compositionally biased region" description="Polar residues" evidence="1">
    <location>
        <begin position="300"/>
        <end position="319"/>
    </location>
</feature>
<keyword evidence="2" id="KW-1133">Transmembrane helix</keyword>
<keyword evidence="2" id="KW-0812">Transmembrane</keyword>
<evidence type="ECO:0000256" key="1">
    <source>
        <dbReference type="SAM" id="MobiDB-lite"/>
    </source>
</evidence>
<feature type="compositionally biased region" description="Low complexity" evidence="1">
    <location>
        <begin position="178"/>
        <end position="200"/>
    </location>
</feature>
<dbReference type="EMBL" id="JADCUA010000022">
    <property type="protein sequence ID" value="KAH9832214.1"/>
    <property type="molecule type" value="Genomic_DNA"/>
</dbReference>
<feature type="compositionally biased region" description="Polar residues" evidence="1">
    <location>
        <begin position="391"/>
        <end position="409"/>
    </location>
</feature>